<dbReference type="GO" id="GO:0022625">
    <property type="term" value="C:cytosolic large ribosomal subunit"/>
    <property type="evidence" value="ECO:0007669"/>
    <property type="project" value="TreeGrafter"/>
</dbReference>
<keyword evidence="2 5" id="KW-0689">Ribosomal protein</keyword>
<dbReference type="HAMAP" id="MF_00374">
    <property type="entry name" value="Ribosomal_uL29"/>
    <property type="match status" value="1"/>
</dbReference>
<dbReference type="CDD" id="cd00427">
    <property type="entry name" value="Ribosomal_L29_HIP"/>
    <property type="match status" value="1"/>
</dbReference>
<accession>A0A078KUG1</accession>
<comment type="similarity">
    <text evidence="1 5">Belongs to the universal ribosomal protein uL29 family.</text>
</comment>
<evidence type="ECO:0000313" key="6">
    <source>
        <dbReference type="EMBL" id="CDZ78085.1"/>
    </source>
</evidence>
<dbReference type="AlphaFoldDB" id="A0A078KUG1"/>
<name>A0A078KUG1_9GAMM</name>
<evidence type="ECO:0000256" key="5">
    <source>
        <dbReference type="HAMAP-Rule" id="MF_00374"/>
    </source>
</evidence>
<dbReference type="SUPFAM" id="SSF46561">
    <property type="entry name" value="Ribosomal protein L29 (L29p)"/>
    <property type="match status" value="1"/>
</dbReference>
<sequence>MKDIKELRNLTPEELQAELLSLRKEQMTLRMKKASGSLNKTHLVTAVRKTIARVKTIMSEKVGTSHGK</sequence>
<dbReference type="Proteomes" id="UP000044071">
    <property type="component" value="Unassembled WGS sequence"/>
</dbReference>
<evidence type="ECO:0000256" key="3">
    <source>
        <dbReference type="ARBA" id="ARBA00023274"/>
    </source>
</evidence>
<dbReference type="GO" id="GO:0003735">
    <property type="term" value="F:structural constituent of ribosome"/>
    <property type="evidence" value="ECO:0007669"/>
    <property type="project" value="InterPro"/>
</dbReference>
<dbReference type="PANTHER" id="PTHR10916:SF0">
    <property type="entry name" value="LARGE RIBOSOMAL SUBUNIT PROTEIN UL29C"/>
    <property type="match status" value="1"/>
</dbReference>
<dbReference type="Pfam" id="PF00831">
    <property type="entry name" value="Ribosomal_L29"/>
    <property type="match status" value="1"/>
</dbReference>
<dbReference type="RefSeq" id="WP_043874514.1">
    <property type="nucleotide sequence ID" value="NZ_CCVW01000002.1"/>
</dbReference>
<reference evidence="6 7" key="1">
    <citation type="submission" date="2014-06" db="EMBL/GenBank/DDBJ databases">
        <authorList>
            <person name="Urmite Genomes Urmite Genomes"/>
        </authorList>
    </citation>
    <scope>NUCLEOTIDE SEQUENCE [LARGE SCALE GENOMIC DNA]</scope>
</reference>
<dbReference type="InterPro" id="IPR001854">
    <property type="entry name" value="Ribosomal_uL29"/>
</dbReference>
<dbReference type="STRING" id="1034943.BN59_02383"/>
<keyword evidence="3 5" id="KW-0687">Ribonucleoprotein</keyword>
<proteinExistence type="inferred from homology"/>
<gene>
    <name evidence="5 6" type="primary">rpmC</name>
    <name evidence="6" type="ORF">BN59_02383</name>
</gene>
<organism evidence="6 7">
    <name type="scientific">Legionella massiliensis</name>
    <dbReference type="NCBI Taxonomy" id="1034943"/>
    <lineage>
        <taxon>Bacteria</taxon>
        <taxon>Pseudomonadati</taxon>
        <taxon>Pseudomonadota</taxon>
        <taxon>Gammaproteobacteria</taxon>
        <taxon>Legionellales</taxon>
        <taxon>Legionellaceae</taxon>
        <taxon>Legionella</taxon>
    </lineage>
</organism>
<dbReference type="eggNOG" id="COG0255">
    <property type="taxonomic scope" value="Bacteria"/>
</dbReference>
<dbReference type="InterPro" id="IPR036049">
    <property type="entry name" value="Ribosomal_uL29_sf"/>
</dbReference>
<evidence type="ECO:0000256" key="1">
    <source>
        <dbReference type="ARBA" id="ARBA00009254"/>
    </source>
</evidence>
<dbReference type="EMBL" id="CCSB01000002">
    <property type="protein sequence ID" value="CDZ78085.1"/>
    <property type="molecule type" value="Genomic_DNA"/>
</dbReference>
<evidence type="ECO:0000313" key="7">
    <source>
        <dbReference type="Proteomes" id="UP000044071"/>
    </source>
</evidence>
<dbReference type="NCBIfam" id="TIGR00012">
    <property type="entry name" value="L29"/>
    <property type="match status" value="1"/>
</dbReference>
<protein>
    <recommendedName>
        <fullName evidence="4 5">Large ribosomal subunit protein uL29</fullName>
    </recommendedName>
</protein>
<dbReference type="OrthoDB" id="9815192at2"/>
<dbReference type="FunFam" id="1.10.287.310:FF:000001">
    <property type="entry name" value="50S ribosomal protein L29"/>
    <property type="match status" value="1"/>
</dbReference>
<dbReference type="Gene3D" id="1.10.287.310">
    <property type="match status" value="1"/>
</dbReference>
<dbReference type="InterPro" id="IPR050063">
    <property type="entry name" value="Ribosomal_protein_uL29"/>
</dbReference>
<dbReference type="GO" id="GO:0006412">
    <property type="term" value="P:translation"/>
    <property type="evidence" value="ECO:0007669"/>
    <property type="project" value="UniProtKB-UniRule"/>
</dbReference>
<dbReference type="PANTHER" id="PTHR10916">
    <property type="entry name" value="60S RIBOSOMAL PROTEIN L35/50S RIBOSOMAL PROTEIN L29"/>
    <property type="match status" value="1"/>
</dbReference>
<keyword evidence="7" id="KW-1185">Reference proteome</keyword>
<evidence type="ECO:0000256" key="4">
    <source>
        <dbReference type="ARBA" id="ARBA00035204"/>
    </source>
</evidence>
<evidence type="ECO:0000256" key="2">
    <source>
        <dbReference type="ARBA" id="ARBA00022980"/>
    </source>
</evidence>